<reference evidence="2 3" key="1">
    <citation type="submission" date="2015-10" db="EMBL/GenBank/DDBJ databases">
        <title>Genome analyses suggest a sexual origin of heterokaryosis in a supposedly ancient asexual fungus.</title>
        <authorList>
            <person name="Ropars J."/>
            <person name="Sedzielewska K."/>
            <person name="Noel J."/>
            <person name="Charron P."/>
            <person name="Farinelli L."/>
            <person name="Marton T."/>
            <person name="Kruger M."/>
            <person name="Pelin A."/>
            <person name="Brachmann A."/>
            <person name="Corradi N."/>
        </authorList>
    </citation>
    <scope>NUCLEOTIDE SEQUENCE [LARGE SCALE GENOMIC DNA]</scope>
    <source>
        <strain evidence="2 3">A4</strain>
    </source>
</reference>
<organism evidence="2 3">
    <name type="scientific">Rhizophagus irregularis</name>
    <dbReference type="NCBI Taxonomy" id="588596"/>
    <lineage>
        <taxon>Eukaryota</taxon>
        <taxon>Fungi</taxon>
        <taxon>Fungi incertae sedis</taxon>
        <taxon>Mucoromycota</taxon>
        <taxon>Glomeromycotina</taxon>
        <taxon>Glomeromycetes</taxon>
        <taxon>Glomerales</taxon>
        <taxon>Glomeraceae</taxon>
        <taxon>Rhizophagus</taxon>
    </lineage>
</organism>
<gene>
    <name evidence="2" type="ORF">RhiirA4_471344</name>
</gene>
<dbReference type="VEuPathDB" id="FungiDB:RhiirA1_541130"/>
<keyword evidence="1" id="KW-0812">Transmembrane</keyword>
<dbReference type="Proteomes" id="UP000234323">
    <property type="component" value="Unassembled WGS sequence"/>
</dbReference>
<accession>A0A2I1H2Z3</accession>
<dbReference type="VEuPathDB" id="FungiDB:RhiirFUN_004044"/>
<feature type="transmembrane region" description="Helical" evidence="1">
    <location>
        <begin position="313"/>
        <end position="335"/>
    </location>
</feature>
<dbReference type="OrthoDB" id="2398943at2759"/>
<comment type="caution">
    <text evidence="2">The sequence shown here is derived from an EMBL/GenBank/DDBJ whole genome shotgun (WGS) entry which is preliminary data.</text>
</comment>
<evidence type="ECO:0000313" key="3">
    <source>
        <dbReference type="Proteomes" id="UP000234323"/>
    </source>
</evidence>
<protein>
    <submittedName>
        <fullName evidence="2">Uncharacterized protein</fullName>
    </submittedName>
</protein>
<proteinExistence type="predicted"/>
<keyword evidence="3" id="KW-1185">Reference proteome</keyword>
<keyword evidence="1" id="KW-0472">Membrane</keyword>
<dbReference type="VEuPathDB" id="FungiDB:FUN_024673"/>
<keyword evidence="1" id="KW-1133">Transmembrane helix</keyword>
<dbReference type="AlphaFoldDB" id="A0A2I1H2Z3"/>
<sequence>MLNLSPNWYFTFHEWISSNYTLDHQSLQCLNQYLILLIELQRKKYEFTTKYYNLIQEHVEEIKNENYFKNHQKFQKFKEIQFIELLKFILIEIKDQIEFGEKLRIERYIKEELLKENGLKRNDEYFGNTSDDGEIIEFDDDGEGDFNDTFKNNTKRSTLTSLYSRDSTISTRSSLSIFSINYSSRLQFYPKRTFDYLNDYEDNLYKLILKKQLEIIYQVGDVNKNIESLKILLLKHDPFTKQDASLFLIIIYSTFQLLEKLKKFDITINIENWELIIDLIYNLEIFMKRIKHITLNLANRKIDDSDKSIIIKFFLYSIIIIIFQLYFLSSFIIVCSPY</sequence>
<evidence type="ECO:0000313" key="2">
    <source>
        <dbReference type="EMBL" id="PKY53242.1"/>
    </source>
</evidence>
<name>A0A2I1H2Z3_9GLOM</name>
<evidence type="ECO:0000256" key="1">
    <source>
        <dbReference type="SAM" id="Phobius"/>
    </source>
</evidence>
<dbReference type="EMBL" id="LLXI01001352">
    <property type="protein sequence ID" value="PKY53242.1"/>
    <property type="molecule type" value="Genomic_DNA"/>
</dbReference>